<gene>
    <name evidence="2" type="ORF">BKD09_10960</name>
</gene>
<evidence type="ECO:0000313" key="3">
    <source>
        <dbReference type="Proteomes" id="UP000181962"/>
    </source>
</evidence>
<reference evidence="2 3" key="1">
    <citation type="submission" date="2016-11" db="EMBL/GenBank/DDBJ databases">
        <title>Complete Genome Sequence of Bradyrhizobium sp. strain J5, an isolated from soybean nodule in Hokkaido.</title>
        <authorList>
            <person name="Kanehara K."/>
        </authorList>
    </citation>
    <scope>NUCLEOTIDE SEQUENCE [LARGE SCALE GENOMIC DNA]</scope>
    <source>
        <strain evidence="2 3">J5</strain>
    </source>
</reference>
<sequence>MRAVDVFVDGIDLDKLGFFGVQPLDTGRPSYRPGVMLKLCIYGCLNRVPSSRRLEREWQRNIEMIWLTGQLAPDFKTIADFCKDNGKAIREVCREFVALRRKLDLFVAARRIAGGDAGLRPASA</sequence>
<dbReference type="PANTHER" id="PTHR33408:SF2">
    <property type="entry name" value="TRANSPOSASE DDE DOMAIN-CONTAINING PROTEIN"/>
    <property type="match status" value="1"/>
</dbReference>
<dbReference type="InterPro" id="IPR008490">
    <property type="entry name" value="Transposase_InsH_N"/>
</dbReference>
<name>A0A1L3F6B9_BRAJP</name>
<organism evidence="2 3">
    <name type="scientific">Bradyrhizobium japonicum</name>
    <dbReference type="NCBI Taxonomy" id="375"/>
    <lineage>
        <taxon>Bacteria</taxon>
        <taxon>Pseudomonadati</taxon>
        <taxon>Pseudomonadota</taxon>
        <taxon>Alphaproteobacteria</taxon>
        <taxon>Hyphomicrobiales</taxon>
        <taxon>Nitrobacteraceae</taxon>
        <taxon>Bradyrhizobium</taxon>
    </lineage>
</organism>
<feature type="domain" description="Transposase InsH N-terminal" evidence="1">
    <location>
        <begin position="21"/>
        <end position="83"/>
    </location>
</feature>
<evidence type="ECO:0000259" key="1">
    <source>
        <dbReference type="Pfam" id="PF05598"/>
    </source>
</evidence>
<dbReference type="AlphaFoldDB" id="A0A1L3F6B9"/>
<evidence type="ECO:0000313" key="2">
    <source>
        <dbReference type="EMBL" id="APG08851.1"/>
    </source>
</evidence>
<dbReference type="PANTHER" id="PTHR33408">
    <property type="entry name" value="TRANSPOSASE"/>
    <property type="match status" value="1"/>
</dbReference>
<dbReference type="Proteomes" id="UP000181962">
    <property type="component" value="Chromosome"/>
</dbReference>
<proteinExistence type="predicted"/>
<dbReference type="EMBL" id="CP017637">
    <property type="protein sequence ID" value="APG08851.1"/>
    <property type="molecule type" value="Genomic_DNA"/>
</dbReference>
<accession>A0A1L3F6B9</accession>
<protein>
    <recommendedName>
        <fullName evidence="1">Transposase InsH N-terminal domain-containing protein</fullName>
    </recommendedName>
</protein>
<dbReference type="Pfam" id="PF05598">
    <property type="entry name" value="DUF772"/>
    <property type="match status" value="1"/>
</dbReference>